<dbReference type="EMBL" id="FTRV01000009">
    <property type="protein sequence ID" value="SPM27249.1"/>
    <property type="molecule type" value="Genomic_DNA"/>
</dbReference>
<feature type="domain" description="PE" evidence="1">
    <location>
        <begin position="4"/>
        <end position="94"/>
    </location>
</feature>
<dbReference type="Proteomes" id="UP000241595">
    <property type="component" value="Unassembled WGS sequence"/>
</dbReference>
<dbReference type="Pfam" id="PF00934">
    <property type="entry name" value="PE"/>
    <property type="match status" value="1"/>
</dbReference>
<dbReference type="InterPro" id="IPR038332">
    <property type="entry name" value="PPE_sf"/>
</dbReference>
<dbReference type="InterPro" id="IPR000084">
    <property type="entry name" value="PE-PGRS_N"/>
</dbReference>
<organism evidence="2 3">
    <name type="scientific">Mycobacterium terramassiliense</name>
    <dbReference type="NCBI Taxonomy" id="1841859"/>
    <lineage>
        <taxon>Bacteria</taxon>
        <taxon>Bacillati</taxon>
        <taxon>Actinomycetota</taxon>
        <taxon>Actinomycetes</taxon>
        <taxon>Mycobacteriales</taxon>
        <taxon>Mycobacteriaceae</taxon>
        <taxon>Mycobacterium</taxon>
    </lineage>
</organism>
<sequence>MSFVSVVPDLMQGAAQDLAGIRSSLAEASAVATGPTTAIAAAAEDEVSVALASLFGNVGAEFQALSAQAQAFHQEFVSLIDAGANAYLSAEVANAEQALLGDMGAPAQSLLGGGLQASAAVDAITGFGATVAAPYQALVFNTVGNLQSLGGGVTANPAPFLRQFLANQAVYGQAIATGFQSAVQNLPAELANLPATLQAGLQGALPAVQQLVNNQIGYAQLIATSLQNAGNDFVAGLTAFPANLQTGIQTIMSGDVSGGLLEVGGAFLAPIFSGLNVTIDPVSGLLDITPTGALGDLLPILGIPAQMAQNFTDLLPAGSVPRMVAQNATNLFSTVTDVSQTLDLNTGNLHIGLPLVLALDAIGPPVTTLEAIGSSATAFFGAVQTGDGLGALAALIDAPAVVANGFLNGQAAVGLPASLMGVETITAIPLGGILTPLQFASLSIPLLGPGSIMLSGTGFGGILPGLLTFLPETLAQAIGAPPLA</sequence>
<evidence type="ECO:0000313" key="3">
    <source>
        <dbReference type="Proteomes" id="UP000241595"/>
    </source>
</evidence>
<dbReference type="AlphaFoldDB" id="A0A2U3N711"/>
<dbReference type="STRING" id="1841859.GCA_900157385_00721"/>
<protein>
    <submittedName>
        <fullName evidence="2">PE family protein</fullName>
    </submittedName>
</protein>
<accession>A0A2U3N711</accession>
<name>A0A2U3N711_9MYCO</name>
<dbReference type="Gene3D" id="1.10.287.850">
    <property type="entry name" value="HP0062-like domain"/>
    <property type="match status" value="1"/>
</dbReference>
<reference evidence="2 3" key="1">
    <citation type="submission" date="2017-01" db="EMBL/GenBank/DDBJ databases">
        <authorList>
            <consortium name="Urmite Genomes"/>
        </authorList>
    </citation>
    <scope>NUCLEOTIDE SEQUENCE [LARGE SCALE GENOMIC DNA]</scope>
    <source>
        <strain evidence="2 3">AB308</strain>
    </source>
</reference>
<proteinExistence type="predicted"/>
<gene>
    <name evidence="2" type="ORF">MTAB308_725</name>
</gene>
<dbReference type="OrthoDB" id="4752448at2"/>
<keyword evidence="3" id="KW-1185">Reference proteome</keyword>
<dbReference type="SUPFAM" id="SSF140459">
    <property type="entry name" value="PE/PPE dimer-like"/>
    <property type="match status" value="1"/>
</dbReference>
<evidence type="ECO:0000259" key="1">
    <source>
        <dbReference type="Pfam" id="PF00934"/>
    </source>
</evidence>
<evidence type="ECO:0000313" key="2">
    <source>
        <dbReference type="EMBL" id="SPM27249.1"/>
    </source>
</evidence>
<dbReference type="RefSeq" id="WP_077097946.1">
    <property type="nucleotide sequence ID" value="NZ_LT717698.1"/>
</dbReference>